<evidence type="ECO:0000256" key="1">
    <source>
        <dbReference type="ARBA" id="ARBA00022801"/>
    </source>
</evidence>
<comment type="similarity">
    <text evidence="2">Belongs to the AB hydrolase superfamily. Epoxide hydrolase family.</text>
</comment>
<dbReference type="GO" id="GO:0016787">
    <property type="term" value="F:hydrolase activity"/>
    <property type="evidence" value="ECO:0007669"/>
    <property type="project" value="UniProtKB-KW"/>
</dbReference>
<dbReference type="EMBL" id="MU251610">
    <property type="protein sequence ID" value="KAG9231319.1"/>
    <property type="molecule type" value="Genomic_DNA"/>
</dbReference>
<dbReference type="InterPro" id="IPR000639">
    <property type="entry name" value="Epox_hydrolase-like"/>
</dbReference>
<dbReference type="Gene3D" id="3.40.50.1820">
    <property type="entry name" value="alpha/beta hydrolase"/>
    <property type="match status" value="1"/>
</dbReference>
<keyword evidence="1" id="KW-0378">Hydrolase</keyword>
<evidence type="ECO:0000313" key="4">
    <source>
        <dbReference type="EMBL" id="KAG9231319.1"/>
    </source>
</evidence>
<reference evidence="4" key="1">
    <citation type="journal article" date="2021" name="IMA Fungus">
        <title>Genomic characterization of three marine fungi, including Emericellopsis atlantica sp. nov. with signatures of a generalist lifestyle and marine biomass degradation.</title>
        <authorList>
            <person name="Hagestad O.C."/>
            <person name="Hou L."/>
            <person name="Andersen J.H."/>
            <person name="Hansen E.H."/>
            <person name="Altermark B."/>
            <person name="Li C."/>
            <person name="Kuhnert E."/>
            <person name="Cox R.J."/>
            <person name="Crous P.W."/>
            <person name="Spatafora J.W."/>
            <person name="Lail K."/>
            <person name="Amirebrahimi M."/>
            <person name="Lipzen A."/>
            <person name="Pangilinan J."/>
            <person name="Andreopoulos W."/>
            <person name="Hayes R.D."/>
            <person name="Ng V."/>
            <person name="Grigoriev I.V."/>
            <person name="Jackson S.A."/>
            <person name="Sutton T.D.S."/>
            <person name="Dobson A.D.W."/>
            <person name="Rama T."/>
        </authorList>
    </citation>
    <scope>NUCLEOTIDE SEQUENCE</scope>
    <source>
        <strain evidence="4">TRa018bII</strain>
    </source>
</reference>
<protein>
    <submittedName>
        <fullName evidence="4">Fluoroacetate dehalogenase</fullName>
    </submittedName>
</protein>
<organism evidence="4 5">
    <name type="scientific">Amylocarpus encephaloides</name>
    <dbReference type="NCBI Taxonomy" id="45428"/>
    <lineage>
        <taxon>Eukaryota</taxon>
        <taxon>Fungi</taxon>
        <taxon>Dikarya</taxon>
        <taxon>Ascomycota</taxon>
        <taxon>Pezizomycotina</taxon>
        <taxon>Leotiomycetes</taxon>
        <taxon>Helotiales</taxon>
        <taxon>Helotiales incertae sedis</taxon>
        <taxon>Amylocarpus</taxon>
    </lineage>
</organism>
<sequence length="328" mass="36321">MWDTTCITASSDDIKYMESLGLHSNVETTTANKVFYYQRGISNAKVGTPILVLIHGYPQTNFLWRHVVSLLPKDIPLFIPDLPGYGRSSPLSVPHSKRNVGKAILDSLHSLFGQPTDPQAIIIAGHDRGARVCHRLAVDADPRFDLKGSAFLDTVPGSVQWAKFQDPAAGVGFYHWAFLANVDLASSMIKAFGGDNYVRSSFDRWHGKNGVGTARLKENHALDVYAKSFKYDHVIQASCDDYRAGADEDLKYEAEDQRVGRKIDSDVLVLYSAGFLGNRGNIKEIWQEWMGKGKLDAQGFGDGVGHFIAEEAPEKTAEALHAFYKRSI</sequence>
<keyword evidence="5" id="KW-1185">Reference proteome</keyword>
<dbReference type="SUPFAM" id="SSF53474">
    <property type="entry name" value="alpha/beta-Hydrolases"/>
    <property type="match status" value="1"/>
</dbReference>
<name>A0A9P7YCR1_9HELO</name>
<evidence type="ECO:0000256" key="2">
    <source>
        <dbReference type="ARBA" id="ARBA00038334"/>
    </source>
</evidence>
<dbReference type="Proteomes" id="UP000824998">
    <property type="component" value="Unassembled WGS sequence"/>
</dbReference>
<dbReference type="OrthoDB" id="284184at2759"/>
<dbReference type="PANTHER" id="PTHR43329">
    <property type="entry name" value="EPOXIDE HYDROLASE"/>
    <property type="match status" value="1"/>
</dbReference>
<proteinExistence type="inferred from homology"/>
<dbReference type="InterPro" id="IPR029058">
    <property type="entry name" value="AB_hydrolase_fold"/>
</dbReference>
<evidence type="ECO:0000313" key="5">
    <source>
        <dbReference type="Proteomes" id="UP000824998"/>
    </source>
</evidence>
<dbReference type="Pfam" id="PF12697">
    <property type="entry name" value="Abhydrolase_6"/>
    <property type="match status" value="1"/>
</dbReference>
<evidence type="ECO:0000259" key="3">
    <source>
        <dbReference type="Pfam" id="PF12697"/>
    </source>
</evidence>
<dbReference type="PRINTS" id="PR00412">
    <property type="entry name" value="EPOXHYDRLASE"/>
</dbReference>
<gene>
    <name evidence="4" type="ORF">BJ875DRAFT_123282</name>
</gene>
<comment type="caution">
    <text evidence="4">The sequence shown here is derived from an EMBL/GenBank/DDBJ whole genome shotgun (WGS) entry which is preliminary data.</text>
</comment>
<dbReference type="AlphaFoldDB" id="A0A9P7YCR1"/>
<feature type="domain" description="AB hydrolase-1" evidence="3">
    <location>
        <begin position="51"/>
        <end position="319"/>
    </location>
</feature>
<dbReference type="InterPro" id="IPR000073">
    <property type="entry name" value="AB_hydrolase_1"/>
</dbReference>
<accession>A0A9P7YCR1</accession>